<feature type="chain" id="PRO_5042086127" evidence="3">
    <location>
        <begin position="24"/>
        <end position="249"/>
    </location>
</feature>
<dbReference type="SUPFAM" id="SSF49899">
    <property type="entry name" value="Concanavalin A-like lectins/glucanases"/>
    <property type="match status" value="1"/>
</dbReference>
<keyword evidence="2" id="KW-0326">Glycosidase</keyword>
<dbReference type="Pfam" id="PF01670">
    <property type="entry name" value="Glyco_hydro_12"/>
    <property type="match status" value="1"/>
</dbReference>
<evidence type="ECO:0000256" key="1">
    <source>
        <dbReference type="ARBA" id="ARBA00005519"/>
    </source>
</evidence>
<keyword evidence="2" id="KW-0378">Hydrolase</keyword>
<evidence type="ECO:0000256" key="3">
    <source>
        <dbReference type="SAM" id="SignalP"/>
    </source>
</evidence>
<protein>
    <submittedName>
        <fullName evidence="4">Endocellulase</fullName>
    </submittedName>
</protein>
<reference evidence="4" key="1">
    <citation type="submission" date="2023-03" db="EMBL/GenBank/DDBJ databases">
        <title>Massive genome expansion in bonnet fungi (Mycena s.s.) driven by repeated elements and novel gene families across ecological guilds.</title>
        <authorList>
            <consortium name="Lawrence Berkeley National Laboratory"/>
            <person name="Harder C.B."/>
            <person name="Miyauchi S."/>
            <person name="Viragh M."/>
            <person name="Kuo A."/>
            <person name="Thoen E."/>
            <person name="Andreopoulos B."/>
            <person name="Lu D."/>
            <person name="Skrede I."/>
            <person name="Drula E."/>
            <person name="Henrissat B."/>
            <person name="Morin E."/>
            <person name="Kohler A."/>
            <person name="Barry K."/>
            <person name="LaButti K."/>
            <person name="Morin E."/>
            <person name="Salamov A."/>
            <person name="Lipzen A."/>
            <person name="Mereny Z."/>
            <person name="Hegedus B."/>
            <person name="Baldrian P."/>
            <person name="Stursova M."/>
            <person name="Weitz H."/>
            <person name="Taylor A."/>
            <person name="Grigoriev I.V."/>
            <person name="Nagy L.G."/>
            <person name="Martin F."/>
            <person name="Kauserud H."/>
        </authorList>
    </citation>
    <scope>NUCLEOTIDE SEQUENCE</scope>
    <source>
        <strain evidence="4">9284</strain>
    </source>
</reference>
<name>A0AAD7FZN1_9AGAR</name>
<keyword evidence="5" id="KW-1185">Reference proteome</keyword>
<dbReference type="EMBL" id="JARKIF010000002">
    <property type="protein sequence ID" value="KAJ7646818.1"/>
    <property type="molecule type" value="Genomic_DNA"/>
</dbReference>
<dbReference type="Gene3D" id="2.60.120.180">
    <property type="match status" value="1"/>
</dbReference>
<dbReference type="GO" id="GO:0008810">
    <property type="term" value="F:cellulase activity"/>
    <property type="evidence" value="ECO:0007669"/>
    <property type="project" value="InterPro"/>
</dbReference>
<dbReference type="InterPro" id="IPR013319">
    <property type="entry name" value="GH11/12"/>
</dbReference>
<feature type="signal peptide" evidence="3">
    <location>
        <begin position="1"/>
        <end position="23"/>
    </location>
</feature>
<sequence>MSFERMHISSFFVLSSLLSLGVARTIAGSDDCLPAGRYTLCQNPWGEDAGVGSQSSTLVSTTTNTVSWSTNYTWANGPTSVKSYANVLSNPSKGVQLKNVASAPTVWNWDYTSQSGGLRADVAYDIWFGNATSGAPASSASRYEIMIWLSSLGGIQPIGRQITTATPIANQTWNLWKGTNKHWKVYSFVSAAGEINDFNADLNAFFKYLVKSQGIRSTQYIQAIQAGTEPFVGTASFVTKSYSVSIESK</sequence>
<organism evidence="4 5">
    <name type="scientific">Roridomyces roridus</name>
    <dbReference type="NCBI Taxonomy" id="1738132"/>
    <lineage>
        <taxon>Eukaryota</taxon>
        <taxon>Fungi</taxon>
        <taxon>Dikarya</taxon>
        <taxon>Basidiomycota</taxon>
        <taxon>Agaricomycotina</taxon>
        <taxon>Agaricomycetes</taxon>
        <taxon>Agaricomycetidae</taxon>
        <taxon>Agaricales</taxon>
        <taxon>Marasmiineae</taxon>
        <taxon>Mycenaceae</taxon>
        <taxon>Roridomyces</taxon>
    </lineage>
</organism>
<dbReference type="InterPro" id="IPR013320">
    <property type="entry name" value="ConA-like_dom_sf"/>
</dbReference>
<dbReference type="PANTHER" id="PTHR34002">
    <property type="entry name" value="BLR1656 PROTEIN"/>
    <property type="match status" value="1"/>
</dbReference>
<dbReference type="InterPro" id="IPR002594">
    <property type="entry name" value="GH12"/>
</dbReference>
<dbReference type="AlphaFoldDB" id="A0AAD7FZN1"/>
<evidence type="ECO:0000313" key="5">
    <source>
        <dbReference type="Proteomes" id="UP001221142"/>
    </source>
</evidence>
<proteinExistence type="inferred from homology"/>
<dbReference type="PANTHER" id="PTHR34002:SF9">
    <property type="entry name" value="XYLOGLUCAN-SPECIFIC ENDO-BETA-1,4-GLUCANASE A"/>
    <property type="match status" value="1"/>
</dbReference>
<keyword evidence="2" id="KW-0119">Carbohydrate metabolism</keyword>
<dbReference type="GO" id="GO:0000272">
    <property type="term" value="P:polysaccharide catabolic process"/>
    <property type="evidence" value="ECO:0007669"/>
    <property type="project" value="UniProtKB-KW"/>
</dbReference>
<keyword evidence="2" id="KW-0624">Polysaccharide degradation</keyword>
<accession>A0AAD7FZN1</accession>
<keyword evidence="3" id="KW-0732">Signal</keyword>
<comment type="caution">
    <text evidence="4">The sequence shown here is derived from an EMBL/GenBank/DDBJ whole genome shotgun (WGS) entry which is preliminary data.</text>
</comment>
<comment type="similarity">
    <text evidence="1 2">Belongs to the glycosyl hydrolase 12 (cellulase H) family.</text>
</comment>
<dbReference type="Proteomes" id="UP001221142">
    <property type="component" value="Unassembled WGS sequence"/>
</dbReference>
<evidence type="ECO:0000256" key="2">
    <source>
        <dbReference type="RuleBase" id="RU361163"/>
    </source>
</evidence>
<gene>
    <name evidence="4" type="ORF">FB45DRAFT_1098955</name>
</gene>
<evidence type="ECO:0000313" key="4">
    <source>
        <dbReference type="EMBL" id="KAJ7646818.1"/>
    </source>
</evidence>